<name>A0A5J4P196_9TREM</name>
<organism evidence="3 4">
    <name type="scientific">Paragonimus westermani</name>
    <dbReference type="NCBI Taxonomy" id="34504"/>
    <lineage>
        <taxon>Eukaryota</taxon>
        <taxon>Metazoa</taxon>
        <taxon>Spiralia</taxon>
        <taxon>Lophotrochozoa</taxon>
        <taxon>Platyhelminthes</taxon>
        <taxon>Trematoda</taxon>
        <taxon>Digenea</taxon>
        <taxon>Plagiorchiida</taxon>
        <taxon>Troglotremata</taxon>
        <taxon>Troglotrematidae</taxon>
        <taxon>Paragonimus</taxon>
    </lineage>
</organism>
<dbReference type="Proteomes" id="UP000324629">
    <property type="component" value="Unassembled WGS sequence"/>
</dbReference>
<evidence type="ECO:0000313" key="4">
    <source>
        <dbReference type="Proteomes" id="UP000324629"/>
    </source>
</evidence>
<dbReference type="InterPro" id="IPR036137">
    <property type="entry name" value="Focal_adhe_kin_target_dom_sf"/>
</dbReference>
<evidence type="ECO:0000256" key="1">
    <source>
        <dbReference type="SAM" id="MobiDB-lite"/>
    </source>
</evidence>
<dbReference type="GO" id="GO:0007172">
    <property type="term" value="P:signal complex assembly"/>
    <property type="evidence" value="ECO:0007669"/>
    <property type="project" value="InterPro"/>
</dbReference>
<dbReference type="GO" id="GO:0005925">
    <property type="term" value="C:focal adhesion"/>
    <property type="evidence" value="ECO:0007669"/>
    <property type="project" value="InterPro"/>
</dbReference>
<keyword evidence="4" id="KW-1185">Reference proteome</keyword>
<evidence type="ECO:0000259" key="2">
    <source>
        <dbReference type="Pfam" id="PF03623"/>
    </source>
</evidence>
<gene>
    <name evidence="3" type="ORF">DEA37_0005453</name>
</gene>
<feature type="region of interest" description="Disordered" evidence="1">
    <location>
        <begin position="32"/>
        <end position="101"/>
    </location>
</feature>
<dbReference type="Pfam" id="PF03623">
    <property type="entry name" value="Focal_AT"/>
    <property type="match status" value="1"/>
</dbReference>
<dbReference type="InterPro" id="IPR005189">
    <property type="entry name" value="Focal_adhesion_kin_target_dom"/>
</dbReference>
<evidence type="ECO:0000313" key="3">
    <source>
        <dbReference type="EMBL" id="KAA3681210.1"/>
    </source>
</evidence>
<accession>A0A5J4P196</accession>
<proteinExistence type="predicted"/>
<sequence>MQTPIFMERRISLVNPRLGVKQRQLSVWINMSDQSAQERPKSAQPGDVRARTPNSKTSNSSPMRTEFASTFDVQRAQSATPTYPSSSGTHSRFDSTGDYTQDSPDDPIYLAAVKVIQTVRVASQQLVEAPPDQYGILAKSIGAAVKDLFTSVESSFVSGPNEQEIFLAERQLNASMYHLISTIKDANLATNRGLLLEEFRRHLMTLAYVVANDAHVLYTAAHEYRSRIPTNSRT</sequence>
<feature type="domain" description="Focal AT" evidence="2">
    <location>
        <begin position="102"/>
        <end position="221"/>
    </location>
</feature>
<dbReference type="EMBL" id="QNGE01000254">
    <property type="protein sequence ID" value="KAA3681210.1"/>
    <property type="molecule type" value="Genomic_DNA"/>
</dbReference>
<reference evidence="3 4" key="1">
    <citation type="journal article" date="2019" name="Gigascience">
        <title>Whole-genome sequence of the oriental lung fluke Paragonimus westermani.</title>
        <authorList>
            <person name="Oey H."/>
            <person name="Zakrzewski M."/>
            <person name="Narain K."/>
            <person name="Devi K.R."/>
            <person name="Agatsuma T."/>
            <person name="Nawaratna S."/>
            <person name="Gobert G.N."/>
            <person name="Jones M.K."/>
            <person name="Ragan M.A."/>
            <person name="McManus D.P."/>
            <person name="Krause L."/>
        </authorList>
    </citation>
    <scope>NUCLEOTIDE SEQUENCE [LARGE SCALE GENOMIC DNA]</scope>
    <source>
        <strain evidence="3 4">IND2009</strain>
    </source>
</reference>
<comment type="caution">
    <text evidence="3">The sequence shown here is derived from an EMBL/GenBank/DDBJ whole genome shotgun (WGS) entry which is preliminary data.</text>
</comment>
<dbReference type="Gene3D" id="1.20.120.330">
    <property type="entry name" value="Nucleotidyltransferases domain 2"/>
    <property type="match status" value="1"/>
</dbReference>
<protein>
    <recommendedName>
        <fullName evidence="2">Focal AT domain-containing protein</fullName>
    </recommendedName>
</protein>
<feature type="compositionally biased region" description="Polar residues" evidence="1">
    <location>
        <begin position="52"/>
        <end position="90"/>
    </location>
</feature>
<dbReference type="GO" id="GO:0004713">
    <property type="term" value="F:protein tyrosine kinase activity"/>
    <property type="evidence" value="ECO:0007669"/>
    <property type="project" value="InterPro"/>
</dbReference>
<dbReference type="SUPFAM" id="SSF68993">
    <property type="entry name" value="FAT domain of focal adhesion kinase"/>
    <property type="match status" value="1"/>
</dbReference>
<dbReference type="AlphaFoldDB" id="A0A5J4P196"/>